<organism evidence="1 2">
    <name type="scientific">Candidatus Raymondbacteria bacterium RIFOXYD12_FULL_49_13</name>
    <dbReference type="NCBI Taxonomy" id="1817890"/>
    <lineage>
        <taxon>Bacteria</taxon>
        <taxon>Raymondiibacteriota</taxon>
    </lineage>
</organism>
<gene>
    <name evidence="1" type="ORF">A2519_02090</name>
</gene>
<evidence type="ECO:0000313" key="1">
    <source>
        <dbReference type="EMBL" id="OGK03759.1"/>
    </source>
</evidence>
<reference evidence="1 2" key="1">
    <citation type="journal article" date="2016" name="Nat. Commun.">
        <title>Thousands of microbial genomes shed light on interconnected biogeochemical processes in an aquifer system.</title>
        <authorList>
            <person name="Anantharaman K."/>
            <person name="Brown C.T."/>
            <person name="Hug L.A."/>
            <person name="Sharon I."/>
            <person name="Castelle C.J."/>
            <person name="Probst A.J."/>
            <person name="Thomas B.C."/>
            <person name="Singh A."/>
            <person name="Wilkins M.J."/>
            <person name="Karaoz U."/>
            <person name="Brodie E.L."/>
            <person name="Williams K.H."/>
            <person name="Hubbard S.S."/>
            <person name="Banfield J.F."/>
        </authorList>
    </citation>
    <scope>NUCLEOTIDE SEQUENCE [LARGE SCALE GENOMIC DNA]</scope>
</reference>
<dbReference type="Pfam" id="PF14076">
    <property type="entry name" value="DUF4258"/>
    <property type="match status" value="1"/>
</dbReference>
<dbReference type="AlphaFoldDB" id="A0A1F7FAP9"/>
<comment type="caution">
    <text evidence="1">The sequence shown here is derived from an EMBL/GenBank/DDBJ whole genome shotgun (WGS) entry which is preliminary data.</text>
</comment>
<name>A0A1F7FAP9_UNCRA</name>
<evidence type="ECO:0008006" key="3">
    <source>
        <dbReference type="Google" id="ProtNLM"/>
    </source>
</evidence>
<evidence type="ECO:0000313" key="2">
    <source>
        <dbReference type="Proteomes" id="UP000179243"/>
    </source>
</evidence>
<proteinExistence type="predicted"/>
<dbReference type="Proteomes" id="UP000179243">
    <property type="component" value="Unassembled WGS sequence"/>
</dbReference>
<dbReference type="InterPro" id="IPR025354">
    <property type="entry name" value="DUF4258"/>
</dbReference>
<accession>A0A1F7FAP9</accession>
<dbReference type="EMBL" id="MFYX01000083">
    <property type="protein sequence ID" value="OGK03759.1"/>
    <property type="molecule type" value="Genomic_DNA"/>
</dbReference>
<sequence>MSAIESIRNIFTYGTYHFTDHLFDELDNDGFTIYNLECSIANGRIRKTWPKENKFEVVGKGFDGRPLGCICRITHTNKLIIITAYED</sequence>
<protein>
    <recommendedName>
        <fullName evidence="3">DUF4258 domain-containing protein</fullName>
    </recommendedName>
</protein>